<protein>
    <submittedName>
        <fullName evidence="1">Uncharacterized protein</fullName>
    </submittedName>
</protein>
<accession>A0A2P2NF70</accession>
<dbReference type="EMBL" id="GGEC01060663">
    <property type="protein sequence ID" value="MBX41147.1"/>
    <property type="molecule type" value="Transcribed_RNA"/>
</dbReference>
<dbReference type="AlphaFoldDB" id="A0A2P2NF70"/>
<name>A0A2P2NF70_RHIMU</name>
<organism evidence="1">
    <name type="scientific">Rhizophora mucronata</name>
    <name type="common">Asiatic mangrove</name>
    <dbReference type="NCBI Taxonomy" id="61149"/>
    <lineage>
        <taxon>Eukaryota</taxon>
        <taxon>Viridiplantae</taxon>
        <taxon>Streptophyta</taxon>
        <taxon>Embryophyta</taxon>
        <taxon>Tracheophyta</taxon>
        <taxon>Spermatophyta</taxon>
        <taxon>Magnoliopsida</taxon>
        <taxon>eudicotyledons</taxon>
        <taxon>Gunneridae</taxon>
        <taxon>Pentapetalae</taxon>
        <taxon>rosids</taxon>
        <taxon>fabids</taxon>
        <taxon>Malpighiales</taxon>
        <taxon>Rhizophoraceae</taxon>
        <taxon>Rhizophora</taxon>
    </lineage>
</organism>
<evidence type="ECO:0000313" key="1">
    <source>
        <dbReference type="EMBL" id="MBX41147.1"/>
    </source>
</evidence>
<proteinExistence type="predicted"/>
<sequence length="42" mass="4828">MKFSDFKKHCACPCQSQINLIRTPCHVSTFLKNTNIMIKATQ</sequence>
<reference evidence="1" key="1">
    <citation type="submission" date="2018-02" db="EMBL/GenBank/DDBJ databases">
        <title>Rhizophora mucronata_Transcriptome.</title>
        <authorList>
            <person name="Meera S.P."/>
            <person name="Sreeshan A."/>
            <person name="Augustine A."/>
        </authorList>
    </citation>
    <scope>NUCLEOTIDE SEQUENCE</scope>
    <source>
        <tissue evidence="1">Leaf</tissue>
    </source>
</reference>